<gene>
    <name evidence="1" type="primary">ERO1</name>
    <name evidence="1" type="ORF">EV182_002688</name>
</gene>
<reference evidence="1" key="1">
    <citation type="submission" date="2022-06" db="EMBL/GenBank/DDBJ databases">
        <title>Phylogenomic reconstructions and comparative analyses of Kickxellomycotina fungi.</title>
        <authorList>
            <person name="Reynolds N.K."/>
            <person name="Stajich J.E."/>
            <person name="Barry K."/>
            <person name="Grigoriev I.V."/>
            <person name="Crous P."/>
            <person name="Smith M.E."/>
        </authorList>
    </citation>
    <scope>NUCLEOTIDE SEQUENCE</scope>
    <source>
        <strain evidence="1">RSA 2271</strain>
    </source>
</reference>
<evidence type="ECO:0000313" key="2">
    <source>
        <dbReference type="Proteomes" id="UP001145114"/>
    </source>
</evidence>
<comment type="caution">
    <text evidence="1">The sequence shown here is derived from an EMBL/GenBank/DDBJ whole genome shotgun (WGS) entry which is preliminary data.</text>
</comment>
<name>A0ACC1HHN6_9FUNG</name>
<sequence>PSSRDVDFMAQVLQKSKGQNICLPQGEISDTCIDFQSVEAVNRKLRPLLRRLVRTRFFRTLKVDLYRPCELWNSEGSCFQPNCIVKPLEDDTVPDAWKVSTVDNFDSSPFSRKLITRHPIPEFSDRDFVVVSDEAYGDGIWVDLQDNPERFTGYAGPEANRVWETIYNENCFGVAPLMRDTASGWGNQQTELDGTRQPFVAPPKHKGELVGFLKDLGFGEDSEKLRRPSVPLEIRSFYRLISGFHASVSTHICYNYLNHTTNHWERNLGCFISRIGAFPDRLQNIYFDYVVLLSSIKKMAHYLENYNYSTGSPKRDKTTQRLIKRILRVACESSISLEEDQFFAGSNGPALKEDFKASFRNISRVMDCTGCEKCRLWGKTQTMGLGTALKALFSYPARAFGRGATSVSFKRNEIVSLFNTMHQFTTSIEAIGGFREMYQDLLVDYQLKNDNGAGPALPERDEL</sequence>
<keyword evidence="2" id="KW-1185">Reference proteome</keyword>
<dbReference type="Proteomes" id="UP001145114">
    <property type="component" value="Unassembled WGS sequence"/>
</dbReference>
<accession>A0ACC1HHN6</accession>
<feature type="non-terminal residue" evidence="1">
    <location>
        <position position="1"/>
    </location>
</feature>
<organism evidence="1 2">
    <name type="scientific">Spiromyces aspiralis</name>
    <dbReference type="NCBI Taxonomy" id="68401"/>
    <lineage>
        <taxon>Eukaryota</taxon>
        <taxon>Fungi</taxon>
        <taxon>Fungi incertae sedis</taxon>
        <taxon>Zoopagomycota</taxon>
        <taxon>Kickxellomycotina</taxon>
        <taxon>Kickxellomycetes</taxon>
        <taxon>Kickxellales</taxon>
        <taxon>Kickxellaceae</taxon>
        <taxon>Spiromyces</taxon>
    </lineage>
</organism>
<evidence type="ECO:0000313" key="1">
    <source>
        <dbReference type="EMBL" id="KAJ1674727.1"/>
    </source>
</evidence>
<protein>
    <submittedName>
        <fullName evidence="1">Endoplasmic oxidoreductin-1</fullName>
    </submittedName>
</protein>
<proteinExistence type="predicted"/>
<dbReference type="EMBL" id="JAMZIH010005728">
    <property type="protein sequence ID" value="KAJ1674727.1"/>
    <property type="molecule type" value="Genomic_DNA"/>
</dbReference>